<name>A0A224Y189_9HEMI</name>
<evidence type="ECO:0000256" key="1">
    <source>
        <dbReference type="SAM" id="SignalP"/>
    </source>
</evidence>
<proteinExistence type="predicted"/>
<evidence type="ECO:0000313" key="2">
    <source>
        <dbReference type="EMBL" id="JAW14201.1"/>
    </source>
</evidence>
<accession>A0A224Y189</accession>
<sequence>MILSVSLSCCILLLSTSNTGLKVSAANICLGARCLDKISPSVVSSDDSIARCIATFNNSSSRSSSSSSRLITSFSHSASKVAMLLDSSSSFWMEVDCSLRSEGAKSIDISAGISLSESLSEIIKRSWLSSSS</sequence>
<keyword evidence="1" id="KW-0732">Signal</keyword>
<reference evidence="2" key="1">
    <citation type="journal article" date="2018" name="PLoS Negl. Trop. Dis.">
        <title>An insight into the salivary gland and fat body transcriptome of Panstrongylus lignarius (Hemiptera: Heteroptera), the main vector of Chagas disease in Peru.</title>
        <authorList>
            <person name="Nevoa J.C."/>
            <person name="Mendes M.T."/>
            <person name="da Silva M.V."/>
            <person name="Soares S.C."/>
            <person name="Oliveira C.J.F."/>
            <person name="Ribeiro J.M.C."/>
        </authorList>
    </citation>
    <scope>NUCLEOTIDE SEQUENCE</scope>
</reference>
<feature type="chain" id="PRO_5012691410" evidence="1">
    <location>
        <begin position="26"/>
        <end position="132"/>
    </location>
</feature>
<feature type="signal peptide" evidence="1">
    <location>
        <begin position="1"/>
        <end position="25"/>
    </location>
</feature>
<dbReference type="EMBL" id="GFTR01002225">
    <property type="protein sequence ID" value="JAW14201.1"/>
    <property type="molecule type" value="Transcribed_RNA"/>
</dbReference>
<organism evidence="2">
    <name type="scientific">Panstrongylus lignarius</name>
    <dbReference type="NCBI Taxonomy" id="156445"/>
    <lineage>
        <taxon>Eukaryota</taxon>
        <taxon>Metazoa</taxon>
        <taxon>Ecdysozoa</taxon>
        <taxon>Arthropoda</taxon>
        <taxon>Hexapoda</taxon>
        <taxon>Insecta</taxon>
        <taxon>Pterygota</taxon>
        <taxon>Neoptera</taxon>
        <taxon>Paraneoptera</taxon>
        <taxon>Hemiptera</taxon>
        <taxon>Heteroptera</taxon>
        <taxon>Panheteroptera</taxon>
        <taxon>Cimicomorpha</taxon>
        <taxon>Reduviidae</taxon>
        <taxon>Triatominae</taxon>
        <taxon>Panstrongylus</taxon>
    </lineage>
</organism>
<protein>
    <submittedName>
        <fullName evidence="2">Putative secreted protein</fullName>
    </submittedName>
</protein>
<dbReference type="AlphaFoldDB" id="A0A224Y189"/>